<name>A0A382FH94_9ZZZZ</name>
<dbReference type="AlphaFoldDB" id="A0A382FH94"/>
<organism evidence="1">
    <name type="scientific">marine metagenome</name>
    <dbReference type="NCBI Taxonomy" id="408172"/>
    <lineage>
        <taxon>unclassified sequences</taxon>
        <taxon>metagenomes</taxon>
        <taxon>ecological metagenomes</taxon>
    </lineage>
</organism>
<dbReference type="EMBL" id="UINC01049797">
    <property type="protein sequence ID" value="SVB62002.1"/>
    <property type="molecule type" value="Genomic_DNA"/>
</dbReference>
<protein>
    <submittedName>
        <fullName evidence="1">Uncharacterized protein</fullName>
    </submittedName>
</protein>
<gene>
    <name evidence="1" type="ORF">METZ01_LOCUS214856</name>
</gene>
<reference evidence="1" key="1">
    <citation type="submission" date="2018-05" db="EMBL/GenBank/DDBJ databases">
        <authorList>
            <person name="Lanie J.A."/>
            <person name="Ng W.-L."/>
            <person name="Kazmierczak K.M."/>
            <person name="Andrzejewski T.M."/>
            <person name="Davidsen T.M."/>
            <person name="Wayne K.J."/>
            <person name="Tettelin H."/>
            <person name="Glass J.I."/>
            <person name="Rusch D."/>
            <person name="Podicherti R."/>
            <person name="Tsui H.-C.T."/>
            <person name="Winkler M.E."/>
        </authorList>
    </citation>
    <scope>NUCLEOTIDE SEQUENCE</scope>
</reference>
<evidence type="ECO:0000313" key="1">
    <source>
        <dbReference type="EMBL" id="SVB62002.1"/>
    </source>
</evidence>
<accession>A0A382FH94</accession>
<proteinExistence type="predicted"/>
<sequence length="66" mass="7312">MRVATDYICPRCGGDIPNAVYKGRYPGALSRTDNETEICSDCGSLEAMEQFACGRCRDQSEWSGNR</sequence>